<dbReference type="GO" id="GO:0003677">
    <property type="term" value="F:DNA binding"/>
    <property type="evidence" value="ECO:0007669"/>
    <property type="project" value="InterPro"/>
</dbReference>
<dbReference type="EMBL" id="CP002955">
    <property type="protein sequence ID" value="AEL27023.1"/>
    <property type="molecule type" value="Genomic_DNA"/>
</dbReference>
<dbReference type="STRING" id="880070.Cycma_3299"/>
<evidence type="ECO:0000313" key="2">
    <source>
        <dbReference type="EMBL" id="AEL27023.1"/>
    </source>
</evidence>
<dbReference type="Pfam" id="PF01381">
    <property type="entry name" value="HTH_3"/>
    <property type="match status" value="1"/>
</dbReference>
<accession>G0IV32</accession>
<reference evidence="3" key="1">
    <citation type="submission" date="2011-07" db="EMBL/GenBank/DDBJ databases">
        <title>The complete genome of Cyclobacterium marinum DSM 745.</title>
        <authorList>
            <person name="Lucas S."/>
            <person name="Han J."/>
            <person name="Lapidus A."/>
            <person name="Bruce D."/>
            <person name="Goodwin L."/>
            <person name="Pitluck S."/>
            <person name="Peters L."/>
            <person name="Kyrpides N."/>
            <person name="Mavromatis K."/>
            <person name="Ivanova N."/>
            <person name="Ovchinnikova G."/>
            <person name="Chertkov O."/>
            <person name="Detter J.C."/>
            <person name="Tapia R."/>
            <person name="Han C."/>
            <person name="Land M."/>
            <person name="Hauser L."/>
            <person name="Markowitz V."/>
            <person name="Cheng J.-F."/>
            <person name="Hugenholtz P."/>
            <person name="Woyke T."/>
            <person name="Wu D."/>
            <person name="Tindall B."/>
            <person name="Schuetze A."/>
            <person name="Brambilla E."/>
            <person name="Klenk H.-P."/>
            <person name="Eisen J.A."/>
        </authorList>
    </citation>
    <scope>NUCLEOTIDE SEQUENCE [LARGE SCALE GENOMIC DNA]</scope>
    <source>
        <strain evidence="3">ATCC 25205 / DSM 745 / LMG 13164 / NCIMB 1802</strain>
    </source>
</reference>
<dbReference type="eggNOG" id="COG1813">
    <property type="taxonomic scope" value="Bacteria"/>
</dbReference>
<dbReference type="SMART" id="SM00530">
    <property type="entry name" value="HTH_XRE"/>
    <property type="match status" value="1"/>
</dbReference>
<dbReference type="Proteomes" id="UP000001635">
    <property type="component" value="Chromosome"/>
</dbReference>
<dbReference type="InterPro" id="IPR010982">
    <property type="entry name" value="Lambda_DNA-bd_dom_sf"/>
</dbReference>
<proteinExistence type="predicted"/>
<protein>
    <submittedName>
        <fullName evidence="2">Helix-turn-helix domain protein</fullName>
    </submittedName>
</protein>
<dbReference type="AlphaFoldDB" id="G0IV32"/>
<evidence type="ECO:0000313" key="3">
    <source>
        <dbReference type="Proteomes" id="UP000001635"/>
    </source>
</evidence>
<evidence type="ECO:0000259" key="1">
    <source>
        <dbReference type="PROSITE" id="PS50943"/>
    </source>
</evidence>
<organism evidence="2 3">
    <name type="scientific">Cyclobacterium marinum (strain ATCC 25205 / DSM 745 / LMG 13164 / NCIMB 1802)</name>
    <name type="common">Flectobacillus marinus</name>
    <dbReference type="NCBI Taxonomy" id="880070"/>
    <lineage>
        <taxon>Bacteria</taxon>
        <taxon>Pseudomonadati</taxon>
        <taxon>Bacteroidota</taxon>
        <taxon>Cytophagia</taxon>
        <taxon>Cytophagales</taxon>
        <taxon>Cyclobacteriaceae</taxon>
        <taxon>Cyclobacterium</taxon>
    </lineage>
</organism>
<dbReference type="InterPro" id="IPR001387">
    <property type="entry name" value="Cro/C1-type_HTH"/>
</dbReference>
<feature type="domain" description="HTH cro/C1-type" evidence="1">
    <location>
        <begin position="42"/>
        <end position="100"/>
    </location>
</feature>
<name>G0IV32_CYCMS</name>
<dbReference type="SUPFAM" id="SSF47413">
    <property type="entry name" value="lambda repressor-like DNA-binding domains"/>
    <property type="match status" value="1"/>
</dbReference>
<sequence length="147" mass="16814">MNMNSKTKNIQSAFQDLLAPNSKEEELVLKEQVLAMKFLGEIDEMMQEKGMKKKELAEKVGTSASYITQLFRGNRIPNHQIIIKMADALDIDFVVTTKEKYDQMLHISKLDRDGLYYFKPFNFAGQSDETYEIPSVGEIENAEILVA</sequence>
<keyword evidence="3" id="KW-1185">Reference proteome</keyword>
<dbReference type="HOGENOM" id="CLU_1764997_0_0_10"/>
<gene>
    <name evidence="2" type="ordered locus">Cycma_3299</name>
</gene>
<dbReference type="Gene3D" id="1.10.260.40">
    <property type="entry name" value="lambda repressor-like DNA-binding domains"/>
    <property type="match status" value="1"/>
</dbReference>
<dbReference type="PROSITE" id="PS50943">
    <property type="entry name" value="HTH_CROC1"/>
    <property type="match status" value="1"/>
</dbReference>
<dbReference type="KEGG" id="cmr:Cycma_3299"/>
<dbReference type="CDD" id="cd00093">
    <property type="entry name" value="HTH_XRE"/>
    <property type="match status" value="1"/>
</dbReference>